<dbReference type="Pfam" id="PF01170">
    <property type="entry name" value="UPF0020"/>
    <property type="match status" value="1"/>
</dbReference>
<dbReference type="GO" id="GO:0005737">
    <property type="term" value="C:cytoplasm"/>
    <property type="evidence" value="ECO:0007669"/>
    <property type="project" value="UniProtKB-SubCell"/>
</dbReference>
<dbReference type="Pfam" id="PF02926">
    <property type="entry name" value="THUMP"/>
    <property type="match status" value="1"/>
</dbReference>
<evidence type="ECO:0000256" key="10">
    <source>
        <dbReference type="ARBA" id="ARBA00054380"/>
    </source>
</evidence>
<dbReference type="Gene3D" id="3.40.50.150">
    <property type="entry name" value="Vaccinia Virus protein VP39"/>
    <property type="match status" value="1"/>
</dbReference>
<keyword evidence="16" id="KW-1185">Reference proteome</keyword>
<gene>
    <name evidence="15" type="ORF">D6D85_07730</name>
</gene>
<dbReference type="InterPro" id="IPR001091">
    <property type="entry name" value="RM_Methyltransferase"/>
</dbReference>
<dbReference type="GO" id="GO:0160101">
    <property type="term" value="F:tRNA (guanine(10)-N2)-dimethyltransferase activity"/>
    <property type="evidence" value="ECO:0007669"/>
    <property type="project" value="UniProtKB-EC"/>
</dbReference>
<evidence type="ECO:0000256" key="3">
    <source>
        <dbReference type="ARBA" id="ARBA00022555"/>
    </source>
</evidence>
<organism evidence="15 16">
    <name type="scientific">Candidatus Methanodesulfokora washburnensis</name>
    <dbReference type="NCBI Taxonomy" id="2478471"/>
    <lineage>
        <taxon>Archaea</taxon>
        <taxon>Thermoproteota</taxon>
        <taxon>Candidatus Korarchaeia</taxon>
        <taxon>Candidatus Korarchaeia incertae sedis</taxon>
        <taxon>Candidatus Methanodesulfokora</taxon>
    </lineage>
</organism>
<evidence type="ECO:0000256" key="9">
    <source>
        <dbReference type="ARBA" id="ARBA00051883"/>
    </source>
</evidence>
<dbReference type="PANTHER" id="PTHR14911">
    <property type="entry name" value="THUMP DOMAIN-CONTAINING"/>
    <property type="match status" value="1"/>
</dbReference>
<evidence type="ECO:0000256" key="7">
    <source>
        <dbReference type="ARBA" id="ARBA00022694"/>
    </source>
</evidence>
<dbReference type="SUPFAM" id="SSF143437">
    <property type="entry name" value="THUMP domain-like"/>
    <property type="match status" value="1"/>
</dbReference>
<dbReference type="CDD" id="cd02440">
    <property type="entry name" value="AdoMet_MTases"/>
    <property type="match status" value="1"/>
</dbReference>
<dbReference type="PROSITE" id="PS00092">
    <property type="entry name" value="N6_MTASE"/>
    <property type="match status" value="1"/>
</dbReference>
<evidence type="ECO:0000256" key="5">
    <source>
        <dbReference type="ARBA" id="ARBA00022679"/>
    </source>
</evidence>
<dbReference type="FunFam" id="3.40.50.150:FF:000251">
    <property type="entry name" value="Putative RNA methylase"/>
    <property type="match status" value="1"/>
</dbReference>
<dbReference type="AlphaFoldDB" id="A0A3R9QW29"/>
<evidence type="ECO:0000256" key="6">
    <source>
        <dbReference type="ARBA" id="ARBA00022691"/>
    </source>
</evidence>
<dbReference type="InterPro" id="IPR000241">
    <property type="entry name" value="RlmKL-like_Mtase"/>
</dbReference>
<comment type="subcellular location">
    <subcellularLocation>
        <location evidence="1">Cytoplasm</location>
    </subcellularLocation>
</comment>
<dbReference type="GO" id="GO:0000049">
    <property type="term" value="F:tRNA binding"/>
    <property type="evidence" value="ECO:0007669"/>
    <property type="project" value="UniProtKB-KW"/>
</dbReference>
<keyword evidence="4" id="KW-0489">Methyltransferase</keyword>
<evidence type="ECO:0000313" key="16">
    <source>
        <dbReference type="Proteomes" id="UP000277582"/>
    </source>
</evidence>
<dbReference type="InterPro" id="IPR002052">
    <property type="entry name" value="DNA_methylase_N6_adenine_CS"/>
</dbReference>
<reference evidence="15 16" key="1">
    <citation type="submission" date="2018-10" db="EMBL/GenBank/DDBJ databases">
        <title>Co-occurring genomic capacity for anaerobic methane metabolism and dissimilatory sulfite reduction discovered in the Korarchaeota.</title>
        <authorList>
            <person name="Mckay L.J."/>
            <person name="Dlakic M."/>
            <person name="Fields M.W."/>
            <person name="Delmont T.O."/>
            <person name="Eren A.M."/>
            <person name="Jay Z.J."/>
            <person name="Klingelsmith K.B."/>
            <person name="Rusch D.B."/>
            <person name="Inskeep W.P."/>
        </authorList>
    </citation>
    <scope>NUCLEOTIDE SEQUENCE [LARGE SCALE GENOMIC DNA]</scope>
    <source>
        <strain evidence="15 16">MDKW</strain>
    </source>
</reference>
<dbReference type="PRINTS" id="PR00508">
    <property type="entry name" value="S21N4MTFRASE"/>
</dbReference>
<evidence type="ECO:0000313" key="15">
    <source>
        <dbReference type="EMBL" id="RSN74729.1"/>
    </source>
</evidence>
<keyword evidence="8" id="KW-0694">RNA-binding</keyword>
<evidence type="ECO:0000256" key="13">
    <source>
        <dbReference type="ARBA" id="ARBA00082665"/>
    </source>
</evidence>
<keyword evidence="7" id="KW-0819">tRNA processing</keyword>
<dbReference type="Gene3D" id="3.30.2130.30">
    <property type="match status" value="1"/>
</dbReference>
<dbReference type="SMART" id="SM00981">
    <property type="entry name" value="THUMP"/>
    <property type="match status" value="1"/>
</dbReference>
<comment type="function">
    <text evidence="10">Catalyzes the adenosylmethionine-dependent methylation of the exocyclic amino group (N(2)) of guanosine at position 10 of various tRNAs. Acts via a two-step process that leads to the formation of either N(2)-monomethyl (m(2)G) or N(2)-dimethylguanosine (m(2)(2)G).</text>
</comment>
<keyword evidence="2" id="KW-0963">Cytoplasm</keyword>
<comment type="caution">
    <text evidence="15">The sequence shown here is derived from an EMBL/GenBank/DDBJ whole genome shotgun (WGS) entry which is preliminary data.</text>
</comment>
<evidence type="ECO:0000256" key="1">
    <source>
        <dbReference type="ARBA" id="ARBA00004496"/>
    </source>
</evidence>
<accession>A0A3R9QW29</accession>
<protein>
    <recommendedName>
        <fullName evidence="12">tRNA (guanine(10)-N(2))-dimethyltransferase</fullName>
        <ecNumber evidence="12">2.1.1.213</ecNumber>
    </recommendedName>
    <alternativeName>
        <fullName evidence="13">tRNA:G10 dimethyltransferase</fullName>
    </alternativeName>
</protein>
<dbReference type="EC" id="2.1.1.213" evidence="12"/>
<keyword evidence="6" id="KW-0949">S-adenosyl-L-methionine</keyword>
<keyword evidence="5" id="KW-0808">Transferase</keyword>
<dbReference type="SUPFAM" id="SSF53335">
    <property type="entry name" value="S-adenosyl-L-methionine-dependent methyltransferases"/>
    <property type="match status" value="1"/>
</dbReference>
<sequence>MVENLSDMLGFYLSGEHDTLPFSEVKSILETYGLPYEEEIRVKQLLLIRTDERAIDIVSRRSAYTKEIFSVEGIGKTISDVENLKIRLSKSFRVRCIRIGGSMRDLSCSDVERKLGRILLSQNPNLRVDLNNPEEEVLVFLSDMVVVGKSLKKVDRSLLKIREVSARPFKHPSSMGPVLARAMVNLSRVKEGDLMLDPFLGAGGIALEALMMGIRVIGIEIDERTAKGAQENMFSYGFSEEDFKIICGDSRLVKLDEELDSIVTDPPYGRGSSLRGERLEDLLRDVLENILSCLKRGGHLVISLPHWLDARDIMRDYNLTLIEEHRMRINRGLSRNIIVLRR</sequence>
<keyword evidence="3" id="KW-0820">tRNA-binding</keyword>
<evidence type="ECO:0000256" key="11">
    <source>
        <dbReference type="ARBA" id="ARBA00061338"/>
    </source>
</evidence>
<dbReference type="InterPro" id="IPR029063">
    <property type="entry name" value="SAM-dependent_MTases_sf"/>
</dbReference>
<evidence type="ECO:0000256" key="12">
    <source>
        <dbReference type="ARBA" id="ARBA00066936"/>
    </source>
</evidence>
<dbReference type="PANTHER" id="PTHR14911:SF13">
    <property type="entry name" value="TRNA (GUANINE(6)-N2)-METHYLTRANSFERASE THUMP3"/>
    <property type="match status" value="1"/>
</dbReference>
<evidence type="ECO:0000256" key="2">
    <source>
        <dbReference type="ARBA" id="ARBA00022490"/>
    </source>
</evidence>
<evidence type="ECO:0000256" key="8">
    <source>
        <dbReference type="ARBA" id="ARBA00022884"/>
    </source>
</evidence>
<dbReference type="EMBL" id="RCOS01000087">
    <property type="protein sequence ID" value="RSN74729.1"/>
    <property type="molecule type" value="Genomic_DNA"/>
</dbReference>
<evidence type="ECO:0000256" key="4">
    <source>
        <dbReference type="ARBA" id="ARBA00022603"/>
    </source>
</evidence>
<evidence type="ECO:0000259" key="14">
    <source>
        <dbReference type="SMART" id="SM00981"/>
    </source>
</evidence>
<name>A0A3R9QW29_9CREN</name>
<comment type="similarity">
    <text evidence="11">Belongs to the methyltransferase superfamily. Trm-G10 family.</text>
</comment>
<dbReference type="GO" id="GO:0030488">
    <property type="term" value="P:tRNA methylation"/>
    <property type="evidence" value="ECO:0007669"/>
    <property type="project" value="TreeGrafter"/>
</dbReference>
<dbReference type="GO" id="GO:0003677">
    <property type="term" value="F:DNA binding"/>
    <property type="evidence" value="ECO:0007669"/>
    <property type="project" value="InterPro"/>
</dbReference>
<comment type="catalytic activity">
    <reaction evidence="9">
        <text>guanosine(10) in tRNA + 2 S-adenosyl-L-methionine = N(2)-dimethylguanosine(10) in tRNA + 2 S-adenosyl-L-homocysteine + 2 H(+)</text>
        <dbReference type="Rhea" id="RHEA:43124"/>
        <dbReference type="Rhea" id="RHEA-COMP:10355"/>
        <dbReference type="Rhea" id="RHEA-COMP:10358"/>
        <dbReference type="ChEBI" id="CHEBI:15378"/>
        <dbReference type="ChEBI" id="CHEBI:57856"/>
        <dbReference type="ChEBI" id="CHEBI:59789"/>
        <dbReference type="ChEBI" id="CHEBI:74269"/>
        <dbReference type="ChEBI" id="CHEBI:74513"/>
        <dbReference type="EC" id="2.1.1.213"/>
    </reaction>
</comment>
<proteinExistence type="inferred from homology"/>
<dbReference type="Proteomes" id="UP000277582">
    <property type="component" value="Unassembled WGS sequence"/>
</dbReference>
<dbReference type="InterPro" id="IPR004114">
    <property type="entry name" value="THUMP_dom"/>
</dbReference>
<feature type="domain" description="THUMP" evidence="14">
    <location>
        <begin position="60"/>
        <end position="151"/>
    </location>
</feature>